<comment type="caution">
    <text evidence="2">The sequence shown here is derived from an EMBL/GenBank/DDBJ whole genome shotgun (WGS) entry which is preliminary data.</text>
</comment>
<feature type="compositionally biased region" description="Polar residues" evidence="1">
    <location>
        <begin position="517"/>
        <end position="527"/>
    </location>
</feature>
<name>A0AB34J0Y5_PRYPA</name>
<evidence type="ECO:0008006" key="4">
    <source>
        <dbReference type="Google" id="ProtNLM"/>
    </source>
</evidence>
<evidence type="ECO:0000313" key="2">
    <source>
        <dbReference type="EMBL" id="KAL1511029.1"/>
    </source>
</evidence>
<feature type="region of interest" description="Disordered" evidence="1">
    <location>
        <begin position="20"/>
        <end position="64"/>
    </location>
</feature>
<evidence type="ECO:0000313" key="3">
    <source>
        <dbReference type="Proteomes" id="UP001515480"/>
    </source>
</evidence>
<proteinExistence type="predicted"/>
<gene>
    <name evidence="2" type="ORF">AB1Y20_005854</name>
</gene>
<evidence type="ECO:0000256" key="1">
    <source>
        <dbReference type="SAM" id="MobiDB-lite"/>
    </source>
</evidence>
<feature type="region of interest" description="Disordered" evidence="1">
    <location>
        <begin position="434"/>
        <end position="470"/>
    </location>
</feature>
<protein>
    <recommendedName>
        <fullName evidence="4">DZANK-type domain-containing protein</fullName>
    </recommendedName>
</protein>
<sequence>MEFVWPPQWRLRGPKASAAAAAAVGASTPTRGSSHQHEPAVAPGPSACTSDGEKTPSTARSRRPAVEIESRVAAEHFLCAVHIGRPDLMTAEFLAIIENGAHATLQDAGHGFWSFGGYHFRKPLRLGVEWSGASAIFAGSQVAGTLFPPLGIAMLAAGLGFAAVAVWKQNAEGTRTKEELFEERYKFPLEQLQSGKAWASDWWDLEEGDGWLDMVLKCKWSPLWTDEQKDRLIKRLVLRVLSLCDEPRSLKVMRLAKAVSRSRRAMTRFRWGRPPAELNHRWLAASECLGEIVEARGTRFEALFAPADETDAPRDPDDLILVKRIQTAYALCAHLEAPTVEYGLASRAEQMVICPQCGHDSTEDVCPRCAQDLVGTKEAWAWAVLSLQRVLCPRCGLDTAASACERCGEELIDAKKAWATAAIASPLQPRARISDNLASSSPHPGPPENSFPTGDFQVLQGKPTSSERLEDEAIAESLGEDVEFLRMVVQQAEDEELERLRKLASTQAPEQRAFASDVSSSAIVEEG</sequence>
<dbReference type="Proteomes" id="UP001515480">
    <property type="component" value="Unassembled WGS sequence"/>
</dbReference>
<organism evidence="2 3">
    <name type="scientific">Prymnesium parvum</name>
    <name type="common">Toxic golden alga</name>
    <dbReference type="NCBI Taxonomy" id="97485"/>
    <lineage>
        <taxon>Eukaryota</taxon>
        <taxon>Haptista</taxon>
        <taxon>Haptophyta</taxon>
        <taxon>Prymnesiophyceae</taxon>
        <taxon>Prymnesiales</taxon>
        <taxon>Prymnesiaceae</taxon>
        <taxon>Prymnesium</taxon>
    </lineage>
</organism>
<feature type="region of interest" description="Disordered" evidence="1">
    <location>
        <begin position="504"/>
        <end position="527"/>
    </location>
</feature>
<dbReference type="AlphaFoldDB" id="A0AB34J0Y5"/>
<accession>A0AB34J0Y5</accession>
<reference evidence="2 3" key="1">
    <citation type="journal article" date="2024" name="Science">
        <title>Giant polyketide synthase enzymes in the biosynthesis of giant marine polyether toxins.</title>
        <authorList>
            <person name="Fallon T.R."/>
            <person name="Shende V.V."/>
            <person name="Wierzbicki I.H."/>
            <person name="Pendleton A.L."/>
            <person name="Watervoot N.F."/>
            <person name="Auber R.P."/>
            <person name="Gonzalez D.J."/>
            <person name="Wisecaver J.H."/>
            <person name="Moore B.S."/>
        </authorList>
    </citation>
    <scope>NUCLEOTIDE SEQUENCE [LARGE SCALE GENOMIC DNA]</scope>
    <source>
        <strain evidence="2 3">12B1</strain>
    </source>
</reference>
<keyword evidence="3" id="KW-1185">Reference proteome</keyword>
<dbReference type="EMBL" id="JBGBPQ010000014">
    <property type="protein sequence ID" value="KAL1511029.1"/>
    <property type="molecule type" value="Genomic_DNA"/>
</dbReference>